<keyword evidence="4" id="KW-0479">Metal-binding</keyword>
<evidence type="ECO:0000256" key="1">
    <source>
        <dbReference type="ARBA" id="ARBA00001946"/>
    </source>
</evidence>
<organism evidence="8 9">
    <name type="scientific">Streptomyces venezuelae</name>
    <dbReference type="NCBI Taxonomy" id="54571"/>
    <lineage>
        <taxon>Bacteria</taxon>
        <taxon>Bacillati</taxon>
        <taxon>Actinomycetota</taxon>
        <taxon>Actinomycetes</taxon>
        <taxon>Kitasatosporales</taxon>
        <taxon>Streptomycetaceae</taxon>
        <taxon>Streptomyces</taxon>
    </lineage>
</organism>
<evidence type="ECO:0000256" key="3">
    <source>
        <dbReference type="ARBA" id="ARBA00022679"/>
    </source>
</evidence>
<accession>A0A5P2BR21</accession>
<evidence type="ECO:0000313" key="8">
    <source>
        <dbReference type="EMBL" id="QES32926.1"/>
    </source>
</evidence>
<dbReference type="Gene3D" id="1.10.600.10">
    <property type="entry name" value="Farnesyl Diphosphate Synthase"/>
    <property type="match status" value="1"/>
</dbReference>
<dbReference type="PANTHER" id="PTHR43281:SF1">
    <property type="entry name" value="FARNESYL DIPHOSPHATE SYNTHASE"/>
    <property type="match status" value="1"/>
</dbReference>
<gene>
    <name evidence="8" type="ORF">DEJ48_05515</name>
</gene>
<dbReference type="GO" id="GO:0008299">
    <property type="term" value="P:isoprenoid biosynthetic process"/>
    <property type="evidence" value="ECO:0007669"/>
    <property type="project" value="UniProtKB-KW"/>
</dbReference>
<evidence type="ECO:0000256" key="7">
    <source>
        <dbReference type="RuleBase" id="RU004466"/>
    </source>
</evidence>
<dbReference type="RefSeq" id="WP_150214977.1">
    <property type="nucleotide sequence ID" value="NZ_CP029192.1"/>
</dbReference>
<dbReference type="OrthoDB" id="4497239at2"/>
<keyword evidence="5" id="KW-0460">Magnesium</keyword>
<evidence type="ECO:0000256" key="6">
    <source>
        <dbReference type="ARBA" id="ARBA00023229"/>
    </source>
</evidence>
<evidence type="ECO:0000256" key="2">
    <source>
        <dbReference type="ARBA" id="ARBA00006706"/>
    </source>
</evidence>
<dbReference type="InterPro" id="IPR008949">
    <property type="entry name" value="Isoprenoid_synthase_dom_sf"/>
</dbReference>
<dbReference type="GO" id="GO:0004659">
    <property type="term" value="F:prenyltransferase activity"/>
    <property type="evidence" value="ECO:0007669"/>
    <property type="project" value="InterPro"/>
</dbReference>
<name>A0A5P2BR21_STRVZ</name>
<evidence type="ECO:0000256" key="5">
    <source>
        <dbReference type="ARBA" id="ARBA00022842"/>
    </source>
</evidence>
<evidence type="ECO:0000313" key="9">
    <source>
        <dbReference type="Proteomes" id="UP000322927"/>
    </source>
</evidence>
<comment type="cofactor">
    <cofactor evidence="1">
        <name>Mg(2+)</name>
        <dbReference type="ChEBI" id="CHEBI:18420"/>
    </cofactor>
</comment>
<dbReference type="EMBL" id="CP029192">
    <property type="protein sequence ID" value="QES32926.1"/>
    <property type="molecule type" value="Genomic_DNA"/>
</dbReference>
<protein>
    <submittedName>
        <fullName evidence="8">Polyprenyl synthetase</fullName>
    </submittedName>
</protein>
<dbReference type="SFLD" id="SFLDS00005">
    <property type="entry name" value="Isoprenoid_Synthase_Type_I"/>
    <property type="match status" value="1"/>
</dbReference>
<comment type="similarity">
    <text evidence="2 7">Belongs to the FPP/GGPP synthase family.</text>
</comment>
<dbReference type="Pfam" id="PF00348">
    <property type="entry name" value="polyprenyl_synt"/>
    <property type="match status" value="1"/>
</dbReference>
<dbReference type="SUPFAM" id="SSF48576">
    <property type="entry name" value="Terpenoid synthases"/>
    <property type="match status" value="1"/>
</dbReference>
<dbReference type="Proteomes" id="UP000322927">
    <property type="component" value="Chromosome"/>
</dbReference>
<evidence type="ECO:0000256" key="4">
    <source>
        <dbReference type="ARBA" id="ARBA00022723"/>
    </source>
</evidence>
<keyword evidence="3 7" id="KW-0808">Transferase</keyword>
<dbReference type="GO" id="GO:0046872">
    <property type="term" value="F:metal ion binding"/>
    <property type="evidence" value="ECO:0007669"/>
    <property type="project" value="UniProtKB-KW"/>
</dbReference>
<dbReference type="InterPro" id="IPR000092">
    <property type="entry name" value="Polyprenyl_synt"/>
</dbReference>
<dbReference type="PANTHER" id="PTHR43281">
    <property type="entry name" value="FARNESYL DIPHOSPHATE SYNTHASE"/>
    <property type="match status" value="1"/>
</dbReference>
<sequence>MSLHGDPTSPSTALARVAGHRQRFEAAFAQYFADLTDSLERPPLSGFAPRCLDLLAELSLRGGKRLRVALLYEAARLVTDDEVPGLAEGALSLELLQAHSIILDDIIDDAPVKRGGPSTLYACREDLPDRPQSALGMAMMVGDLAGFLSLRVLLEADLPAALKQAMLQVQLEASTDTIFGQVLDLERDLLPAPGQELLDSVSDFKTARYTVLAPLRMGLLAAGADPSEHEPSLRRYAALAGIGGQIRDDYFDLFGDPQLTGKPVGVDVRAGRHTYVTRALLAATSGSAHAAVRAALRSPDADPRTFERLRTIALDHRVDVHLQETIERYGAAATAEAASWRAHWREDAVTVFEQIPQLNARRTG</sequence>
<keyword evidence="6" id="KW-0414">Isoprene biosynthesis</keyword>
<proteinExistence type="inferred from homology"/>
<reference evidence="8 9" key="1">
    <citation type="submission" date="2018-05" db="EMBL/GenBank/DDBJ databases">
        <title>Streptomyces venezuelae.</title>
        <authorList>
            <person name="Kim W."/>
            <person name="Lee N."/>
            <person name="Cho B.-K."/>
        </authorList>
    </citation>
    <scope>NUCLEOTIDE SEQUENCE [LARGE SCALE GENOMIC DNA]</scope>
    <source>
        <strain evidence="8 9">ATCC 14584</strain>
    </source>
</reference>
<dbReference type="AlphaFoldDB" id="A0A5P2BR21"/>